<dbReference type="OrthoDB" id="10249045at2759"/>
<organism evidence="14 15">
    <name type="scientific">Adineta ricciae</name>
    <name type="common">Rotifer</name>
    <dbReference type="NCBI Taxonomy" id="249248"/>
    <lineage>
        <taxon>Eukaryota</taxon>
        <taxon>Metazoa</taxon>
        <taxon>Spiralia</taxon>
        <taxon>Gnathifera</taxon>
        <taxon>Rotifera</taxon>
        <taxon>Eurotatoria</taxon>
        <taxon>Bdelloidea</taxon>
        <taxon>Adinetida</taxon>
        <taxon>Adinetidae</taxon>
        <taxon>Adineta</taxon>
    </lineage>
</organism>
<proteinExistence type="inferred from homology"/>
<keyword evidence="4" id="KW-0645">Protease</keyword>
<dbReference type="GO" id="GO:0016485">
    <property type="term" value="P:protein processing"/>
    <property type="evidence" value="ECO:0007669"/>
    <property type="project" value="TreeGrafter"/>
</dbReference>
<feature type="compositionally biased region" description="Polar residues" evidence="10">
    <location>
        <begin position="993"/>
        <end position="1005"/>
    </location>
</feature>
<comment type="similarity">
    <text evidence="2 9">Belongs to the peptidase M14 family.</text>
</comment>
<evidence type="ECO:0000256" key="11">
    <source>
        <dbReference type="SAM" id="Phobius"/>
    </source>
</evidence>
<dbReference type="PROSITE" id="PS52035">
    <property type="entry name" value="PEPTIDASE_M14"/>
    <property type="match status" value="2"/>
</dbReference>
<dbReference type="Pfam" id="PF00246">
    <property type="entry name" value="Peptidase_M14"/>
    <property type="match status" value="2"/>
</dbReference>
<reference evidence="14" key="1">
    <citation type="submission" date="2021-02" db="EMBL/GenBank/DDBJ databases">
        <authorList>
            <person name="Nowell W R."/>
        </authorList>
    </citation>
    <scope>NUCLEOTIDE SEQUENCE</scope>
</reference>
<evidence type="ECO:0000313" key="15">
    <source>
        <dbReference type="Proteomes" id="UP000663852"/>
    </source>
</evidence>
<evidence type="ECO:0000313" key="14">
    <source>
        <dbReference type="EMBL" id="CAF1160635.1"/>
    </source>
</evidence>
<feature type="domain" description="Peptidase M14" evidence="13">
    <location>
        <begin position="39"/>
        <end position="348"/>
    </location>
</feature>
<dbReference type="CDD" id="cd03858">
    <property type="entry name" value="M14_CP_N-E_like"/>
    <property type="match status" value="1"/>
</dbReference>
<name>A0A814TF59_ADIRI</name>
<dbReference type="Gene3D" id="3.40.630.10">
    <property type="entry name" value="Zn peptidases"/>
    <property type="match status" value="2"/>
</dbReference>
<dbReference type="PANTHER" id="PTHR11532">
    <property type="entry name" value="PROTEASE M14 CARBOXYPEPTIDASE"/>
    <property type="match status" value="1"/>
</dbReference>
<dbReference type="InterPro" id="IPR050753">
    <property type="entry name" value="Peptidase_M14_domain"/>
</dbReference>
<feature type="chain" id="PRO_5032308615" description="Peptidase M14 domain-containing protein" evidence="12">
    <location>
        <begin position="20"/>
        <end position="1005"/>
    </location>
</feature>
<dbReference type="GO" id="GO:0006518">
    <property type="term" value="P:peptide metabolic process"/>
    <property type="evidence" value="ECO:0007669"/>
    <property type="project" value="TreeGrafter"/>
</dbReference>
<dbReference type="PRINTS" id="PR00765">
    <property type="entry name" value="CRBOXYPTASEA"/>
</dbReference>
<evidence type="ECO:0000256" key="2">
    <source>
        <dbReference type="ARBA" id="ARBA00005988"/>
    </source>
</evidence>
<feature type="signal peptide" evidence="12">
    <location>
        <begin position="1"/>
        <end position="19"/>
    </location>
</feature>
<dbReference type="GO" id="GO:0005615">
    <property type="term" value="C:extracellular space"/>
    <property type="evidence" value="ECO:0007669"/>
    <property type="project" value="TreeGrafter"/>
</dbReference>
<feature type="domain" description="Peptidase M14" evidence="13">
    <location>
        <begin position="483"/>
        <end position="796"/>
    </location>
</feature>
<dbReference type="InterPro" id="IPR000834">
    <property type="entry name" value="Peptidase_M14"/>
</dbReference>
<gene>
    <name evidence="14" type="ORF">EDS130_LOCUS23123</name>
</gene>
<dbReference type="SUPFAM" id="SSF53187">
    <property type="entry name" value="Zn-dependent exopeptidases"/>
    <property type="match status" value="2"/>
</dbReference>
<sequence length="1005" mass="113707">MYIYLCVLTVLIYSSNIFCQRSSPLQVEKDSAVYELLEKYHHYTELDRLLQQWTTTYPKISHVFSVGKSFTGRSLFVMHLTSPLAADVEKEQDDDQLLKPKFKWVANMHGDETIGREMMIGLIYYLLLNSQSNARVARLLSTTDIYIMPSMNPDGFENSMEGVCDSRSLRGRGNIKEVDLNRDFPSQYTPLKQWQNGTTADLFYGRQPETIAVMKWILKENFVLSGNLHGGSVVASYPYDETAAHKPDTYGEAPDDSLFRYLARTYSSKHLTMNKGDGCGEGFPEGITNGAKWYDVAGGMQDFNYLHSNAFEITMELSCCKYPPAQDGSLKKEWDNNKEALLAYMEMSHLGIKGFIRDAETQTGISGALIQVEGILHQVRSVQHGAYWRLLMPGSYNVTITAAGYVSQTKMNIKVTNENITNALRLDFHLQPIAHGSSSSSLTKDVSSTNDVYNLLSNFSEKLMSDSRETVLKTLIEPSSDFLYHDYDKMIAKLKELNSKYPNITSLYTIGKSNEQRDLWVMIVSDQPLIHEAGEPEVKYIGNVHGDESVGRECLILFIEYLCVNYGKNDYITQLVNNVRIHIMPTMNPDGFEYEYKQSIHAQGPGRLNANKIDLNRNFPKVQLEHLPDKNDIVVPKQDSENGGNRLDKLSNIEHHLEPEVRAVMHWSLIYPFVLSGNLHGGALVANYPFDNRISDSTSKESKSPDEQTFQMLARSYSHAHPNMHKGDACIKFNDGITNGAAWYVIDGGMQDWSYAYTSDMEVTIELGCVKYPKQTELKSYWDDNKGALLAYITQVVHGIRGFVYDAKTKIPLSGVIIHVHDIQHNVTTYRDGDFFRLLTAGVYDITAERIGYESETKQNILVGNQSSTYIEFKLKRKDSSAVSENKGPLSKFVDKTTSGIQTAYRQVKDFVLNRTLFLIISGVCALILASLFAMVVVYLKCCQGSTVRSRTGFQRYERLVQDENDLPVMTRQKNGRKNHVMASDSDDEDDQTLFSSNMKKSMIP</sequence>
<dbReference type="InterPro" id="IPR008969">
    <property type="entry name" value="CarboxyPept-like_regulatory"/>
</dbReference>
<protein>
    <recommendedName>
        <fullName evidence="13">Peptidase M14 domain-containing protein</fullName>
    </recommendedName>
</protein>
<keyword evidence="6" id="KW-0378">Hydrolase</keyword>
<feature type="transmembrane region" description="Helical" evidence="11">
    <location>
        <begin position="917"/>
        <end position="940"/>
    </location>
</feature>
<keyword evidence="5" id="KW-0479">Metal-binding</keyword>
<evidence type="ECO:0000259" key="13">
    <source>
        <dbReference type="PROSITE" id="PS52035"/>
    </source>
</evidence>
<feature type="region of interest" description="Disordered" evidence="10">
    <location>
        <begin position="972"/>
        <end position="1005"/>
    </location>
</feature>
<evidence type="ECO:0000256" key="12">
    <source>
        <dbReference type="SAM" id="SignalP"/>
    </source>
</evidence>
<feature type="active site" description="Proton donor/acceptor" evidence="9">
    <location>
        <position position="766"/>
    </location>
</feature>
<dbReference type="AlphaFoldDB" id="A0A814TF59"/>
<dbReference type="CDD" id="cd11308">
    <property type="entry name" value="Peptidase_M14NE-CP-C_like"/>
    <property type="match status" value="2"/>
</dbReference>
<dbReference type="SUPFAM" id="SSF49464">
    <property type="entry name" value="Carboxypeptidase regulatory domain-like"/>
    <property type="match status" value="2"/>
</dbReference>
<keyword evidence="11" id="KW-1133">Transmembrane helix</keyword>
<evidence type="ECO:0000256" key="10">
    <source>
        <dbReference type="SAM" id="MobiDB-lite"/>
    </source>
</evidence>
<dbReference type="EMBL" id="CAJNOJ010000125">
    <property type="protein sequence ID" value="CAF1160635.1"/>
    <property type="molecule type" value="Genomic_DNA"/>
</dbReference>
<comment type="caution">
    <text evidence="14">The sequence shown here is derived from an EMBL/GenBank/DDBJ whole genome shotgun (WGS) entry which is preliminary data.</text>
</comment>
<dbReference type="InterPro" id="IPR057247">
    <property type="entry name" value="CARBOXYPEPT_ZN_2"/>
</dbReference>
<dbReference type="Proteomes" id="UP000663852">
    <property type="component" value="Unassembled WGS sequence"/>
</dbReference>
<keyword evidence="3" id="KW-0121">Carboxypeptidase</keyword>
<dbReference type="PROSITE" id="PS00132">
    <property type="entry name" value="CARBOXYPEPT_ZN_1"/>
    <property type="match status" value="1"/>
</dbReference>
<dbReference type="Gene3D" id="2.60.40.1120">
    <property type="entry name" value="Carboxypeptidase-like, regulatory domain"/>
    <property type="match status" value="2"/>
</dbReference>
<evidence type="ECO:0000256" key="9">
    <source>
        <dbReference type="PROSITE-ProRule" id="PRU01379"/>
    </source>
</evidence>
<dbReference type="SMART" id="SM00631">
    <property type="entry name" value="Zn_pept"/>
    <property type="match status" value="2"/>
</dbReference>
<dbReference type="FunFam" id="3.40.630.10:FF:000020">
    <property type="entry name" value="Carboxypeptidase D"/>
    <property type="match status" value="2"/>
</dbReference>
<keyword evidence="12" id="KW-0732">Signal</keyword>
<dbReference type="PANTHER" id="PTHR11532:SF62">
    <property type="entry name" value="CARBOXYPEPTIDASE D"/>
    <property type="match status" value="1"/>
</dbReference>
<feature type="active site" description="Proton donor/acceptor" evidence="9">
    <location>
        <position position="316"/>
    </location>
</feature>
<comment type="cofactor">
    <cofactor evidence="1">
        <name>Zn(2+)</name>
        <dbReference type="ChEBI" id="CHEBI:29105"/>
    </cofactor>
</comment>
<dbReference type="GO" id="GO:0008270">
    <property type="term" value="F:zinc ion binding"/>
    <property type="evidence" value="ECO:0007669"/>
    <property type="project" value="InterPro"/>
</dbReference>
<dbReference type="PROSITE" id="PS00133">
    <property type="entry name" value="CARBOXYPEPT_ZN_2"/>
    <property type="match status" value="2"/>
</dbReference>
<keyword evidence="11" id="KW-0812">Transmembrane</keyword>
<dbReference type="Pfam" id="PF13620">
    <property type="entry name" value="CarboxypepD_reg"/>
    <property type="match status" value="2"/>
</dbReference>
<evidence type="ECO:0000256" key="4">
    <source>
        <dbReference type="ARBA" id="ARBA00022670"/>
    </source>
</evidence>
<evidence type="ECO:0000256" key="8">
    <source>
        <dbReference type="ARBA" id="ARBA00023180"/>
    </source>
</evidence>
<accession>A0A814TF59</accession>
<keyword evidence="7" id="KW-0862">Zinc</keyword>
<evidence type="ECO:0000256" key="5">
    <source>
        <dbReference type="ARBA" id="ARBA00022723"/>
    </source>
</evidence>
<dbReference type="InterPro" id="IPR057246">
    <property type="entry name" value="CARBOXYPEPT_ZN_1"/>
</dbReference>
<keyword evidence="11" id="KW-0472">Membrane</keyword>
<evidence type="ECO:0000256" key="6">
    <source>
        <dbReference type="ARBA" id="ARBA00022801"/>
    </source>
</evidence>
<keyword evidence="8" id="KW-0325">Glycoprotein</keyword>
<dbReference type="GO" id="GO:0004181">
    <property type="term" value="F:metallocarboxypeptidase activity"/>
    <property type="evidence" value="ECO:0007669"/>
    <property type="project" value="InterPro"/>
</dbReference>
<evidence type="ECO:0000256" key="3">
    <source>
        <dbReference type="ARBA" id="ARBA00022645"/>
    </source>
</evidence>
<evidence type="ECO:0000256" key="1">
    <source>
        <dbReference type="ARBA" id="ARBA00001947"/>
    </source>
</evidence>
<evidence type="ECO:0000256" key="7">
    <source>
        <dbReference type="ARBA" id="ARBA00022833"/>
    </source>
</evidence>